<evidence type="ECO:0000313" key="2">
    <source>
        <dbReference type="Proteomes" id="UP000283509"/>
    </source>
</evidence>
<evidence type="ECO:0000313" key="1">
    <source>
        <dbReference type="EMBL" id="ROT76674.1"/>
    </source>
</evidence>
<organism evidence="1 2">
    <name type="scientific">Penaeus vannamei</name>
    <name type="common">Whiteleg shrimp</name>
    <name type="synonym">Litopenaeus vannamei</name>
    <dbReference type="NCBI Taxonomy" id="6689"/>
    <lineage>
        <taxon>Eukaryota</taxon>
        <taxon>Metazoa</taxon>
        <taxon>Ecdysozoa</taxon>
        <taxon>Arthropoda</taxon>
        <taxon>Crustacea</taxon>
        <taxon>Multicrustacea</taxon>
        <taxon>Malacostraca</taxon>
        <taxon>Eumalacostraca</taxon>
        <taxon>Eucarida</taxon>
        <taxon>Decapoda</taxon>
        <taxon>Dendrobranchiata</taxon>
        <taxon>Penaeoidea</taxon>
        <taxon>Penaeidae</taxon>
        <taxon>Penaeus</taxon>
    </lineage>
</organism>
<accession>A0A3R7SV69</accession>
<reference evidence="1 2" key="2">
    <citation type="submission" date="2019-01" db="EMBL/GenBank/DDBJ databases">
        <title>The decoding of complex shrimp genome reveals the adaptation for benthos swimmer, frequently molting mechanism and breeding impact on genome.</title>
        <authorList>
            <person name="Sun Y."/>
            <person name="Gao Y."/>
            <person name="Yu Y."/>
        </authorList>
    </citation>
    <scope>NUCLEOTIDE SEQUENCE [LARGE SCALE GENOMIC DNA]</scope>
    <source>
        <tissue evidence="1">Muscle</tissue>
    </source>
</reference>
<dbReference type="Proteomes" id="UP000283509">
    <property type="component" value="Unassembled WGS sequence"/>
</dbReference>
<sequence length="253" mass="28294">MLTSNCAKFSFVERICCKVPSHPGSLQRYPEAIFDADYFRLVQEIALGKVHHASTSFWASGTTYIIISWKDECSSTLYRFESPGKLVHVQTLAVSGHARQNIIAGGSDRNPLSGIEYSLDLYGIDPTQNTLNWLDSKPLLAAATLTSFYSGNAITGKTIAVVMQENYYCPTVYTVLGSELRFFSDLATPKVNWAIYISIPNEAFSEVKDHYLLVGKGDSSKLLYLEMRGLTHEALDRTCHVDDFKYPELIPRV</sequence>
<protein>
    <submittedName>
        <fullName evidence="1">Uncharacterized protein</fullName>
    </submittedName>
</protein>
<name>A0A3R7SV69_PENVA</name>
<dbReference type="AlphaFoldDB" id="A0A3R7SV69"/>
<dbReference type="EMBL" id="QCYY01001623">
    <property type="protein sequence ID" value="ROT76674.1"/>
    <property type="molecule type" value="Genomic_DNA"/>
</dbReference>
<comment type="caution">
    <text evidence="1">The sequence shown here is derived from an EMBL/GenBank/DDBJ whole genome shotgun (WGS) entry which is preliminary data.</text>
</comment>
<gene>
    <name evidence="1" type="ORF">C7M84_004738</name>
</gene>
<keyword evidence="2" id="KW-1185">Reference proteome</keyword>
<dbReference type="OrthoDB" id="6022258at2759"/>
<proteinExistence type="predicted"/>
<reference evidence="1 2" key="1">
    <citation type="submission" date="2018-04" db="EMBL/GenBank/DDBJ databases">
        <authorList>
            <person name="Zhang X."/>
            <person name="Yuan J."/>
            <person name="Li F."/>
            <person name="Xiang J."/>
        </authorList>
    </citation>
    <scope>NUCLEOTIDE SEQUENCE [LARGE SCALE GENOMIC DNA]</scope>
    <source>
        <tissue evidence="1">Muscle</tissue>
    </source>
</reference>